<evidence type="ECO:0000256" key="10">
    <source>
        <dbReference type="ARBA" id="ARBA00023125"/>
    </source>
</evidence>
<reference evidence="15" key="1">
    <citation type="submission" date="2023-07" db="EMBL/GenBank/DDBJ databases">
        <title>Chromosome-level Genome Assembly of Striped Snakehead (Channa striata).</title>
        <authorList>
            <person name="Liu H."/>
        </authorList>
    </citation>
    <scope>NUCLEOTIDE SEQUENCE</scope>
    <source>
        <strain evidence="15">Gz</strain>
        <tissue evidence="15">Muscle</tissue>
    </source>
</reference>
<feature type="domain" description="NR LBD" evidence="14">
    <location>
        <begin position="1"/>
        <end position="208"/>
    </location>
</feature>
<accession>A0AA88S8D9</accession>
<keyword evidence="11" id="KW-0804">Transcription</keyword>
<evidence type="ECO:0000313" key="15">
    <source>
        <dbReference type="EMBL" id="KAK2830061.1"/>
    </source>
</evidence>
<dbReference type="Gene3D" id="1.10.565.10">
    <property type="entry name" value="Retinoid X Receptor"/>
    <property type="match status" value="1"/>
</dbReference>
<dbReference type="GO" id="GO:0003714">
    <property type="term" value="F:transcription corepressor activity"/>
    <property type="evidence" value="ECO:0007669"/>
    <property type="project" value="TreeGrafter"/>
</dbReference>
<keyword evidence="13" id="KW-0539">Nucleus</keyword>
<dbReference type="PRINTS" id="PR00398">
    <property type="entry name" value="STRDHORMONER"/>
</dbReference>
<dbReference type="InterPro" id="IPR035500">
    <property type="entry name" value="NHR-like_dom_sf"/>
</dbReference>
<comment type="similarity">
    <text evidence="3">Belongs to the nuclear hormone receptor family. NR0 subfamily.</text>
</comment>
<evidence type="ECO:0000256" key="5">
    <source>
        <dbReference type="ARBA" id="ARBA00022491"/>
    </source>
</evidence>
<organism evidence="15 16">
    <name type="scientific">Channa striata</name>
    <name type="common">Snakehead murrel</name>
    <name type="synonym">Ophicephalus striatus</name>
    <dbReference type="NCBI Taxonomy" id="64152"/>
    <lineage>
        <taxon>Eukaryota</taxon>
        <taxon>Metazoa</taxon>
        <taxon>Chordata</taxon>
        <taxon>Craniata</taxon>
        <taxon>Vertebrata</taxon>
        <taxon>Euteleostomi</taxon>
        <taxon>Actinopterygii</taxon>
        <taxon>Neopterygii</taxon>
        <taxon>Teleostei</taxon>
        <taxon>Neoteleostei</taxon>
        <taxon>Acanthomorphata</taxon>
        <taxon>Anabantaria</taxon>
        <taxon>Anabantiformes</taxon>
        <taxon>Channoidei</taxon>
        <taxon>Channidae</taxon>
        <taxon>Channa</taxon>
    </lineage>
</organism>
<protein>
    <recommendedName>
        <fullName evidence="14">NR LBD domain-containing protein</fullName>
    </recommendedName>
</protein>
<comment type="caution">
    <text evidence="15">The sequence shown here is derived from an EMBL/GenBank/DDBJ whole genome shotgun (WGS) entry which is preliminary data.</text>
</comment>
<keyword evidence="9" id="KW-0805">Transcription regulation</keyword>
<keyword evidence="10" id="KW-0238">DNA-binding</keyword>
<dbReference type="InterPro" id="IPR033544">
    <property type="entry name" value="NR0B1/2"/>
</dbReference>
<dbReference type="EMBL" id="JAUPFM010000014">
    <property type="protein sequence ID" value="KAK2830061.1"/>
    <property type="molecule type" value="Genomic_DNA"/>
</dbReference>
<evidence type="ECO:0000313" key="16">
    <source>
        <dbReference type="Proteomes" id="UP001187415"/>
    </source>
</evidence>
<dbReference type="InterPro" id="IPR001723">
    <property type="entry name" value="Nuclear_hrmn_rcpt"/>
</dbReference>
<evidence type="ECO:0000256" key="12">
    <source>
        <dbReference type="ARBA" id="ARBA00023170"/>
    </source>
</evidence>
<evidence type="ECO:0000256" key="8">
    <source>
        <dbReference type="ARBA" id="ARBA00022833"/>
    </source>
</evidence>
<dbReference type="GO" id="GO:0008270">
    <property type="term" value="F:zinc ion binding"/>
    <property type="evidence" value="ECO:0007669"/>
    <property type="project" value="UniProtKB-KW"/>
</dbReference>
<dbReference type="AlphaFoldDB" id="A0AA88S8D9"/>
<dbReference type="SUPFAM" id="SSF48508">
    <property type="entry name" value="Nuclear receptor ligand-binding domain"/>
    <property type="match status" value="1"/>
</dbReference>
<sequence>MRTVCLKDPKATFQVASSVLVKTICFMRSLPSFGQLPAGDRSLLLSHCWVPLFVLGLAQEKIVFEVTDVPHSSILRQILLGLVLSGEKADQPTLAGVHGLRTCLHQLWSLNLSPKEYAYLKGAVLFNPAIQGLGTLLFIKGLQEEAQGALREVTHLLHPEDPSRFSHILLAESIIQTVSHSLVTELFFKPVIGNIDMHSHGFYKELGTAIDSCASSVPFQYPICDLVDTA</sequence>
<dbReference type="PROSITE" id="PS51843">
    <property type="entry name" value="NR_LBD"/>
    <property type="match status" value="1"/>
</dbReference>
<dbReference type="PANTHER" id="PTHR24081:SF0">
    <property type="entry name" value="NUCLEAR RECEPTOR SUBFAMILY 0 GROUP B MEMBER 2"/>
    <property type="match status" value="1"/>
</dbReference>
<evidence type="ECO:0000256" key="9">
    <source>
        <dbReference type="ARBA" id="ARBA00023015"/>
    </source>
</evidence>
<dbReference type="Proteomes" id="UP001187415">
    <property type="component" value="Unassembled WGS sequence"/>
</dbReference>
<keyword evidence="16" id="KW-1185">Reference proteome</keyword>
<dbReference type="SMART" id="SM00430">
    <property type="entry name" value="HOLI"/>
    <property type="match status" value="1"/>
</dbReference>
<evidence type="ECO:0000256" key="4">
    <source>
        <dbReference type="ARBA" id="ARBA00022490"/>
    </source>
</evidence>
<gene>
    <name evidence="15" type="ORF">Q5P01_017992</name>
</gene>
<comment type="subcellular location">
    <subcellularLocation>
        <location evidence="2">Cytoplasm</location>
    </subcellularLocation>
    <subcellularLocation>
        <location evidence="1">Nucleus</location>
    </subcellularLocation>
</comment>
<evidence type="ECO:0000259" key="14">
    <source>
        <dbReference type="PROSITE" id="PS51843"/>
    </source>
</evidence>
<evidence type="ECO:0000256" key="13">
    <source>
        <dbReference type="ARBA" id="ARBA00023242"/>
    </source>
</evidence>
<evidence type="ECO:0000256" key="1">
    <source>
        <dbReference type="ARBA" id="ARBA00004123"/>
    </source>
</evidence>
<dbReference type="GO" id="GO:0005634">
    <property type="term" value="C:nucleus"/>
    <property type="evidence" value="ECO:0007669"/>
    <property type="project" value="UniProtKB-SubCell"/>
</dbReference>
<keyword evidence="7" id="KW-0863">Zinc-finger</keyword>
<keyword evidence="8" id="KW-0862">Zinc</keyword>
<dbReference type="GO" id="GO:0003677">
    <property type="term" value="F:DNA binding"/>
    <property type="evidence" value="ECO:0007669"/>
    <property type="project" value="UniProtKB-KW"/>
</dbReference>
<evidence type="ECO:0000256" key="6">
    <source>
        <dbReference type="ARBA" id="ARBA00022723"/>
    </source>
</evidence>
<evidence type="ECO:0000256" key="7">
    <source>
        <dbReference type="ARBA" id="ARBA00022771"/>
    </source>
</evidence>
<dbReference type="GO" id="GO:0005737">
    <property type="term" value="C:cytoplasm"/>
    <property type="evidence" value="ECO:0007669"/>
    <property type="project" value="UniProtKB-SubCell"/>
</dbReference>
<evidence type="ECO:0000256" key="2">
    <source>
        <dbReference type="ARBA" id="ARBA00004496"/>
    </source>
</evidence>
<dbReference type="PANTHER" id="PTHR24081">
    <property type="entry name" value="NUCLEAR RECEPTOR SUBFAMILY 0 GROUP B"/>
    <property type="match status" value="1"/>
</dbReference>
<keyword evidence="4" id="KW-0963">Cytoplasm</keyword>
<dbReference type="GO" id="GO:0000122">
    <property type="term" value="P:negative regulation of transcription by RNA polymerase II"/>
    <property type="evidence" value="ECO:0007669"/>
    <property type="project" value="TreeGrafter"/>
</dbReference>
<proteinExistence type="inferred from homology"/>
<evidence type="ECO:0000256" key="11">
    <source>
        <dbReference type="ARBA" id="ARBA00023163"/>
    </source>
</evidence>
<dbReference type="Pfam" id="PF00104">
    <property type="entry name" value="Hormone_recep"/>
    <property type="match status" value="1"/>
</dbReference>
<dbReference type="GO" id="GO:0007623">
    <property type="term" value="P:circadian rhythm"/>
    <property type="evidence" value="ECO:0007669"/>
    <property type="project" value="TreeGrafter"/>
</dbReference>
<evidence type="ECO:0000256" key="3">
    <source>
        <dbReference type="ARBA" id="ARBA00006647"/>
    </source>
</evidence>
<name>A0AA88S8D9_CHASR</name>
<dbReference type="InterPro" id="IPR000536">
    <property type="entry name" value="Nucl_hrmn_rcpt_lig-bd"/>
</dbReference>
<keyword evidence="5" id="KW-0678">Repressor</keyword>
<keyword evidence="6" id="KW-0479">Metal-binding</keyword>
<keyword evidence="12" id="KW-0675">Receptor</keyword>